<organism evidence="2 3">
    <name type="scientific">Ladona fulva</name>
    <name type="common">Scarce chaser dragonfly</name>
    <name type="synonym">Libellula fulva</name>
    <dbReference type="NCBI Taxonomy" id="123851"/>
    <lineage>
        <taxon>Eukaryota</taxon>
        <taxon>Metazoa</taxon>
        <taxon>Ecdysozoa</taxon>
        <taxon>Arthropoda</taxon>
        <taxon>Hexapoda</taxon>
        <taxon>Insecta</taxon>
        <taxon>Pterygota</taxon>
        <taxon>Palaeoptera</taxon>
        <taxon>Odonata</taxon>
        <taxon>Epiprocta</taxon>
        <taxon>Anisoptera</taxon>
        <taxon>Libelluloidea</taxon>
        <taxon>Libellulidae</taxon>
        <taxon>Ladona</taxon>
    </lineage>
</organism>
<feature type="transmembrane region" description="Helical" evidence="1">
    <location>
        <begin position="143"/>
        <end position="165"/>
    </location>
</feature>
<dbReference type="GO" id="GO:0019991">
    <property type="term" value="P:septate junction assembly"/>
    <property type="evidence" value="ECO:0007669"/>
    <property type="project" value="InterPro"/>
</dbReference>
<keyword evidence="1" id="KW-1133">Transmembrane helix</keyword>
<dbReference type="OrthoDB" id="6349206at2759"/>
<comment type="caution">
    <text evidence="2">The sequence shown here is derived from an EMBL/GenBank/DDBJ whole genome shotgun (WGS) entry which is preliminary data.</text>
</comment>
<dbReference type="Proteomes" id="UP000792457">
    <property type="component" value="Unassembled WGS sequence"/>
</dbReference>
<name>A0A8K0JWZ7_LADFU</name>
<feature type="transmembrane region" description="Helical" evidence="1">
    <location>
        <begin position="109"/>
        <end position="131"/>
    </location>
</feature>
<dbReference type="GO" id="GO:0005886">
    <property type="term" value="C:plasma membrane"/>
    <property type="evidence" value="ECO:0007669"/>
    <property type="project" value="TreeGrafter"/>
</dbReference>
<protein>
    <submittedName>
        <fullName evidence="2">Uncharacterized protein</fullName>
    </submittedName>
</protein>
<dbReference type="AlphaFoldDB" id="A0A8K0JWZ7"/>
<keyword evidence="3" id="KW-1185">Reference proteome</keyword>
<gene>
    <name evidence="2" type="ORF">J437_LFUL001243</name>
</gene>
<keyword evidence="1" id="KW-0472">Membrane</keyword>
<accession>A0A8K0JWZ7</accession>
<reference evidence="2" key="1">
    <citation type="submission" date="2013-04" db="EMBL/GenBank/DDBJ databases">
        <authorList>
            <person name="Qu J."/>
            <person name="Murali S.C."/>
            <person name="Bandaranaike D."/>
            <person name="Bellair M."/>
            <person name="Blankenburg K."/>
            <person name="Chao H."/>
            <person name="Dinh H."/>
            <person name="Doddapaneni H."/>
            <person name="Downs B."/>
            <person name="Dugan-Rocha S."/>
            <person name="Elkadiri S."/>
            <person name="Gnanaolivu R.D."/>
            <person name="Hernandez B."/>
            <person name="Javaid M."/>
            <person name="Jayaseelan J.C."/>
            <person name="Lee S."/>
            <person name="Li M."/>
            <person name="Ming W."/>
            <person name="Munidasa M."/>
            <person name="Muniz J."/>
            <person name="Nguyen L."/>
            <person name="Ongeri F."/>
            <person name="Osuji N."/>
            <person name="Pu L.-L."/>
            <person name="Puazo M."/>
            <person name="Qu C."/>
            <person name="Quiroz J."/>
            <person name="Raj R."/>
            <person name="Weissenberger G."/>
            <person name="Xin Y."/>
            <person name="Zou X."/>
            <person name="Han Y."/>
            <person name="Richards S."/>
            <person name="Worley K."/>
            <person name="Muzny D."/>
            <person name="Gibbs R."/>
        </authorList>
    </citation>
    <scope>NUCLEOTIDE SEQUENCE</scope>
    <source>
        <strain evidence="2">Sampled in the wild</strain>
    </source>
</reference>
<evidence type="ECO:0000256" key="1">
    <source>
        <dbReference type="SAM" id="Phobius"/>
    </source>
</evidence>
<dbReference type="EMBL" id="KZ308157">
    <property type="protein sequence ID" value="KAG8223365.1"/>
    <property type="molecule type" value="Genomic_DNA"/>
</dbReference>
<feature type="transmembrane region" description="Helical" evidence="1">
    <location>
        <begin position="76"/>
        <end position="97"/>
    </location>
</feature>
<proteinExistence type="predicted"/>
<dbReference type="PANTHER" id="PTHR36692">
    <property type="entry name" value="PROTEIN SNAKESKIN"/>
    <property type="match status" value="1"/>
</dbReference>
<keyword evidence="1" id="KW-0812">Transmembrane</keyword>
<evidence type="ECO:0000313" key="3">
    <source>
        <dbReference type="Proteomes" id="UP000792457"/>
    </source>
</evidence>
<dbReference type="InterPro" id="IPR038976">
    <property type="entry name" value="Ssk"/>
</dbReference>
<sequence>MACGGSSPNSSRLAEPHFIINFKESRLTQRRYSPGTAKMPLTALSKGVLACKLTELVLACVCAALQKNTSQSAGYVLSYIVFGGYIIIISGMIFGFIVKDRINRKTDLFYTLIGAVLFVAAGSLTIDYYVYLKKQYGYSKTEGIAGGALAMVNAIILIIDAILTFKDVNEYTPH</sequence>
<evidence type="ECO:0000313" key="2">
    <source>
        <dbReference type="EMBL" id="KAG8223365.1"/>
    </source>
</evidence>
<dbReference type="PANTHER" id="PTHR36692:SF2">
    <property type="entry name" value="GEO12064P1"/>
    <property type="match status" value="1"/>
</dbReference>
<reference evidence="2" key="2">
    <citation type="submission" date="2017-10" db="EMBL/GenBank/DDBJ databases">
        <title>Ladona fulva Genome sequencing and assembly.</title>
        <authorList>
            <person name="Murali S."/>
            <person name="Richards S."/>
            <person name="Bandaranaike D."/>
            <person name="Bellair M."/>
            <person name="Blankenburg K."/>
            <person name="Chao H."/>
            <person name="Dinh H."/>
            <person name="Doddapaneni H."/>
            <person name="Dugan-Rocha S."/>
            <person name="Elkadiri S."/>
            <person name="Gnanaolivu R."/>
            <person name="Hernandez B."/>
            <person name="Skinner E."/>
            <person name="Javaid M."/>
            <person name="Lee S."/>
            <person name="Li M."/>
            <person name="Ming W."/>
            <person name="Munidasa M."/>
            <person name="Muniz J."/>
            <person name="Nguyen L."/>
            <person name="Hughes D."/>
            <person name="Osuji N."/>
            <person name="Pu L.-L."/>
            <person name="Puazo M."/>
            <person name="Qu C."/>
            <person name="Quiroz J."/>
            <person name="Raj R."/>
            <person name="Weissenberger G."/>
            <person name="Xin Y."/>
            <person name="Zou X."/>
            <person name="Han Y."/>
            <person name="Worley K."/>
            <person name="Muzny D."/>
            <person name="Gibbs R."/>
        </authorList>
    </citation>
    <scope>NUCLEOTIDE SEQUENCE</scope>
    <source>
        <strain evidence="2">Sampled in the wild</strain>
    </source>
</reference>